<feature type="region of interest" description="Disordered" evidence="6">
    <location>
        <begin position="175"/>
        <end position="199"/>
    </location>
</feature>
<dbReference type="Proteomes" id="UP001295469">
    <property type="component" value="Chromosome A10"/>
</dbReference>
<dbReference type="GO" id="GO:0006355">
    <property type="term" value="P:regulation of DNA-templated transcription"/>
    <property type="evidence" value="ECO:0007669"/>
    <property type="project" value="InterPro"/>
</dbReference>
<dbReference type="GO" id="GO:0005634">
    <property type="term" value="C:nucleus"/>
    <property type="evidence" value="ECO:0007669"/>
    <property type="project" value="UniProtKB-SubCell"/>
</dbReference>
<gene>
    <name evidence="8" type="ORF">DARMORV10_A10P00930.1</name>
</gene>
<feature type="compositionally biased region" description="Polar residues" evidence="6">
    <location>
        <begin position="175"/>
        <end position="186"/>
    </location>
</feature>
<dbReference type="PROSITE" id="PS51005">
    <property type="entry name" value="NAC"/>
    <property type="match status" value="2"/>
</dbReference>
<dbReference type="AlphaFoldDB" id="A0A817ATR1"/>
<evidence type="ECO:0000313" key="8">
    <source>
        <dbReference type="EMBL" id="CAF2307532.1"/>
    </source>
</evidence>
<evidence type="ECO:0000256" key="1">
    <source>
        <dbReference type="ARBA" id="ARBA00004123"/>
    </source>
</evidence>
<proteinExistence type="predicted"/>
<dbReference type="Gene3D" id="2.170.150.80">
    <property type="entry name" value="NAC domain"/>
    <property type="match status" value="2"/>
</dbReference>
<keyword evidence="4" id="KW-0804">Transcription</keyword>
<keyword evidence="5" id="KW-0539">Nucleus</keyword>
<sequence length="582" mass="66697">MENMVGLRFLPTDEELVDHYLRLKNHGGSNTSPVDQVISTINICNFDPWELPRHSSMESKDQVWYFFGRKEKRYNRGERQIRKTKSGFWKKTGVTMDIKRKRSAHREKIGEKRVLVFHSGGSKTNWIMHEYDAACLSPTQNMTYTICKVHKKGEAREIYSPGSGIDAHTLSLVTHMNNSGGESSPAASEKPKNAHQLSGFSDKKQETELEEAIHGAFDNLSSYDWKYLLDDAEQSKTSRRESRDQIWYFFGRKDNKYNRGERQSRKTKSGSWKKTGVTTEIIRKRGNREKIGEKRVLVFHSKPEWVMHEYVSTFLTPTQTTYTVCKIIFKGDPRDLSSSSSSSAPGGGSEVEHNHSQFTHMNNSGEFEVGLHLFQSGNVTTTSFVFFRFFQGLQNQRHFTGLLDAEKETQIHDALCRGLDNASTHDLNSFINCGNNDEEEHGNLLFMQENRNDYRPKMSLTGFIDHSDDEDSDSDLISATTTVSLILLCFGNSNRRIDQITDLQNSPNSTTKLMSPTQVVRKTSLDASKEMYDVQGNEMGEYYKMDQEVINKKRGSFFYRKIRSCIKKTLLCSSIPTQEHDN</sequence>
<evidence type="ECO:0000259" key="7">
    <source>
        <dbReference type="PROSITE" id="PS51005"/>
    </source>
</evidence>
<evidence type="ECO:0000256" key="5">
    <source>
        <dbReference type="ARBA" id="ARBA00023242"/>
    </source>
</evidence>
<evidence type="ECO:0000256" key="3">
    <source>
        <dbReference type="ARBA" id="ARBA00023125"/>
    </source>
</evidence>
<evidence type="ECO:0000256" key="2">
    <source>
        <dbReference type="ARBA" id="ARBA00023015"/>
    </source>
</evidence>
<dbReference type="InterPro" id="IPR003441">
    <property type="entry name" value="NAC-dom"/>
</dbReference>
<dbReference type="Pfam" id="PF02365">
    <property type="entry name" value="NAM"/>
    <property type="match status" value="2"/>
</dbReference>
<dbReference type="InterPro" id="IPR036093">
    <property type="entry name" value="NAC_dom_sf"/>
</dbReference>
<evidence type="ECO:0000256" key="6">
    <source>
        <dbReference type="SAM" id="MobiDB-lite"/>
    </source>
</evidence>
<feature type="domain" description="NAC" evidence="7">
    <location>
        <begin position="3"/>
        <end position="152"/>
    </location>
</feature>
<keyword evidence="2" id="KW-0805">Transcription regulation</keyword>
<keyword evidence="3" id="KW-0238">DNA-binding</keyword>
<feature type="region of interest" description="Disordered" evidence="6">
    <location>
        <begin position="333"/>
        <end position="355"/>
    </location>
</feature>
<organism evidence="8">
    <name type="scientific">Brassica napus</name>
    <name type="common">Rape</name>
    <dbReference type="NCBI Taxonomy" id="3708"/>
    <lineage>
        <taxon>Eukaryota</taxon>
        <taxon>Viridiplantae</taxon>
        <taxon>Streptophyta</taxon>
        <taxon>Embryophyta</taxon>
        <taxon>Tracheophyta</taxon>
        <taxon>Spermatophyta</taxon>
        <taxon>Magnoliopsida</taxon>
        <taxon>eudicotyledons</taxon>
        <taxon>Gunneridae</taxon>
        <taxon>Pentapetalae</taxon>
        <taxon>rosids</taxon>
        <taxon>malvids</taxon>
        <taxon>Brassicales</taxon>
        <taxon>Brassicaceae</taxon>
        <taxon>Brassiceae</taxon>
        <taxon>Brassica</taxon>
    </lineage>
</organism>
<protein>
    <submittedName>
        <fullName evidence="8">(rape) hypothetical protein</fullName>
    </submittedName>
</protein>
<name>A0A817ATR1_BRANA</name>
<accession>A0A817ATR1</accession>
<comment type="subcellular location">
    <subcellularLocation>
        <location evidence="1">Nucleus</location>
    </subcellularLocation>
</comment>
<evidence type="ECO:0000256" key="4">
    <source>
        <dbReference type="ARBA" id="ARBA00023163"/>
    </source>
</evidence>
<reference evidence="8" key="1">
    <citation type="submission" date="2021-01" db="EMBL/GenBank/DDBJ databases">
        <authorList>
            <consortium name="Genoscope - CEA"/>
            <person name="William W."/>
        </authorList>
    </citation>
    <scope>NUCLEOTIDE SEQUENCE</scope>
</reference>
<dbReference type="SUPFAM" id="SSF101941">
    <property type="entry name" value="NAC domain"/>
    <property type="match status" value="2"/>
</dbReference>
<dbReference type="GO" id="GO:0003677">
    <property type="term" value="F:DNA binding"/>
    <property type="evidence" value="ECO:0007669"/>
    <property type="project" value="UniProtKB-KW"/>
</dbReference>
<dbReference type="EMBL" id="HG994364">
    <property type="protein sequence ID" value="CAF2307532.1"/>
    <property type="molecule type" value="Genomic_DNA"/>
</dbReference>
<feature type="domain" description="NAC" evidence="7">
    <location>
        <begin position="183"/>
        <end position="330"/>
    </location>
</feature>
<dbReference type="PANTHER" id="PTHR31989">
    <property type="entry name" value="NAC DOMAIN-CONTAINING PROTEIN 82-RELATED"/>
    <property type="match status" value="1"/>
</dbReference>